<dbReference type="GO" id="GO:0030170">
    <property type="term" value="F:pyridoxal phosphate binding"/>
    <property type="evidence" value="ECO:0007669"/>
    <property type="project" value="InterPro"/>
</dbReference>
<dbReference type="GO" id="GO:0008483">
    <property type="term" value="F:transaminase activity"/>
    <property type="evidence" value="ECO:0007669"/>
    <property type="project" value="UniProtKB-KW"/>
</dbReference>
<dbReference type="InterPro" id="IPR004838">
    <property type="entry name" value="NHTrfase_class1_PyrdxlP-BS"/>
</dbReference>
<protein>
    <recommendedName>
        <fullName evidence="6">Aminotransferase</fullName>
        <ecNumber evidence="6">2.6.1.-</ecNumber>
    </recommendedName>
</protein>
<dbReference type="Gene3D" id="3.40.640.10">
    <property type="entry name" value="Type I PLP-dependent aspartate aminotransferase-like (Major domain)"/>
    <property type="match status" value="1"/>
</dbReference>
<organism evidence="8 9">
    <name type="scientific">Micromonospora marina</name>
    <dbReference type="NCBI Taxonomy" id="307120"/>
    <lineage>
        <taxon>Bacteria</taxon>
        <taxon>Bacillati</taxon>
        <taxon>Actinomycetota</taxon>
        <taxon>Actinomycetes</taxon>
        <taxon>Micromonosporales</taxon>
        <taxon>Micromonosporaceae</taxon>
        <taxon>Micromonospora</taxon>
    </lineage>
</organism>
<dbReference type="InterPro" id="IPR015421">
    <property type="entry name" value="PyrdxlP-dep_Trfase_major"/>
</dbReference>
<evidence type="ECO:0000256" key="1">
    <source>
        <dbReference type="ARBA" id="ARBA00001933"/>
    </source>
</evidence>
<dbReference type="SUPFAM" id="SSF53383">
    <property type="entry name" value="PLP-dependent transferases"/>
    <property type="match status" value="1"/>
</dbReference>
<dbReference type="PANTHER" id="PTHR46383">
    <property type="entry name" value="ASPARTATE AMINOTRANSFERASE"/>
    <property type="match status" value="1"/>
</dbReference>
<accession>A0A1C5AIK3</accession>
<dbReference type="InterPro" id="IPR004839">
    <property type="entry name" value="Aminotransferase_I/II_large"/>
</dbReference>
<dbReference type="InterPro" id="IPR050596">
    <property type="entry name" value="AspAT/PAT-like"/>
</dbReference>
<keyword evidence="5" id="KW-0663">Pyridoxal phosphate</keyword>
<feature type="domain" description="Aminotransferase class I/classII large" evidence="7">
    <location>
        <begin position="43"/>
        <end position="373"/>
    </location>
</feature>
<dbReference type="Proteomes" id="UP000198551">
    <property type="component" value="Unassembled WGS sequence"/>
</dbReference>
<comment type="cofactor">
    <cofactor evidence="1 6">
        <name>pyridoxal 5'-phosphate</name>
        <dbReference type="ChEBI" id="CHEBI:597326"/>
    </cofactor>
</comment>
<evidence type="ECO:0000256" key="4">
    <source>
        <dbReference type="ARBA" id="ARBA00022679"/>
    </source>
</evidence>
<dbReference type="AlphaFoldDB" id="A0A1C5AIK3"/>
<evidence type="ECO:0000256" key="2">
    <source>
        <dbReference type="ARBA" id="ARBA00007441"/>
    </source>
</evidence>
<dbReference type="CDD" id="cd00609">
    <property type="entry name" value="AAT_like"/>
    <property type="match status" value="1"/>
</dbReference>
<proteinExistence type="inferred from homology"/>
<keyword evidence="3 6" id="KW-0032">Aminotransferase</keyword>
<reference evidence="9" key="1">
    <citation type="submission" date="2016-06" db="EMBL/GenBank/DDBJ databases">
        <authorList>
            <person name="Varghese N."/>
        </authorList>
    </citation>
    <scope>NUCLEOTIDE SEQUENCE [LARGE SCALE GENOMIC DNA]</scope>
    <source>
        <strain evidence="9">DSM 45555</strain>
    </source>
</reference>
<dbReference type="EMBL" id="FMCV01000032">
    <property type="protein sequence ID" value="SCF45068.1"/>
    <property type="molecule type" value="Genomic_DNA"/>
</dbReference>
<dbReference type="PANTHER" id="PTHR46383:SF1">
    <property type="entry name" value="ASPARTATE AMINOTRANSFERASE"/>
    <property type="match status" value="1"/>
</dbReference>
<dbReference type="InterPro" id="IPR015424">
    <property type="entry name" value="PyrdxlP-dep_Trfase"/>
</dbReference>
<dbReference type="Pfam" id="PF00155">
    <property type="entry name" value="Aminotran_1_2"/>
    <property type="match status" value="1"/>
</dbReference>
<dbReference type="InterPro" id="IPR015422">
    <property type="entry name" value="PyrdxlP-dep_Trfase_small"/>
</dbReference>
<name>A0A1C5AIK3_9ACTN</name>
<evidence type="ECO:0000313" key="8">
    <source>
        <dbReference type="EMBL" id="SCF45068.1"/>
    </source>
</evidence>
<comment type="similarity">
    <text evidence="2 6">Belongs to the class-I pyridoxal-phosphate-dependent aminotransferase family.</text>
</comment>
<keyword evidence="9" id="KW-1185">Reference proteome</keyword>
<gene>
    <name evidence="8" type="ORF">GA0070215_13225</name>
</gene>
<evidence type="ECO:0000313" key="9">
    <source>
        <dbReference type="Proteomes" id="UP000198551"/>
    </source>
</evidence>
<dbReference type="EC" id="2.6.1.-" evidence="6"/>
<dbReference type="GO" id="GO:0006520">
    <property type="term" value="P:amino acid metabolic process"/>
    <property type="evidence" value="ECO:0007669"/>
    <property type="project" value="InterPro"/>
</dbReference>
<evidence type="ECO:0000256" key="3">
    <source>
        <dbReference type="ARBA" id="ARBA00022576"/>
    </source>
</evidence>
<evidence type="ECO:0000256" key="5">
    <source>
        <dbReference type="ARBA" id="ARBA00022898"/>
    </source>
</evidence>
<evidence type="ECO:0000256" key="6">
    <source>
        <dbReference type="RuleBase" id="RU000481"/>
    </source>
</evidence>
<evidence type="ECO:0000259" key="7">
    <source>
        <dbReference type="Pfam" id="PF00155"/>
    </source>
</evidence>
<sequence>MIRQMAPNMALDQRVAERQAAGEFIVHLGFGEARLPVFEPLVQRLAAGAGRNGYGSVAGDLAARSALAGYFTRRRLPTDPGQVIIGPGSKALLFGLQVVLPGDIVLPAPCWNTYPPQARLAGKSVIPVPIPAEYGGVPDPESLDDALRAARRAGRDPRILLLSLPDNPTGTVAEPEAVRRLCEIASRENLWIISDEIYRDMLHSPLTEFLSPAELLPERTVVTTGLSKNLALGGWRIGGVRFPCGNHGSRLRDDLVAVASETWSALAQPMQEVAAYAFAEPPEIREYMAAGARLHGAVAGAVHRLTVAAGATCRPPTGGFYIYPDFEPVRAELALRGVTDSASLQHELLESHGVAVLGGHHQGDDPAALRFRAATSLLYGSTDEERAESLAAPDPLALPHIKGVLAALEERLAGLIPRR</sequence>
<dbReference type="Gene3D" id="3.90.1150.10">
    <property type="entry name" value="Aspartate Aminotransferase, domain 1"/>
    <property type="match status" value="1"/>
</dbReference>
<dbReference type="PROSITE" id="PS00105">
    <property type="entry name" value="AA_TRANSFER_CLASS_1"/>
    <property type="match status" value="1"/>
</dbReference>
<keyword evidence="4 6" id="KW-0808">Transferase</keyword>